<name>A0ACB9EYL6_CICIN</name>
<accession>A0ACB9EYL6</accession>
<dbReference type="EMBL" id="CM042011">
    <property type="protein sequence ID" value="KAI3763512.1"/>
    <property type="molecule type" value="Genomic_DNA"/>
</dbReference>
<reference evidence="1 2" key="2">
    <citation type="journal article" date="2022" name="Mol. Ecol. Resour.">
        <title>The genomes of chicory, endive, great burdock and yacon provide insights into Asteraceae paleo-polyploidization history and plant inulin production.</title>
        <authorList>
            <person name="Fan W."/>
            <person name="Wang S."/>
            <person name="Wang H."/>
            <person name="Wang A."/>
            <person name="Jiang F."/>
            <person name="Liu H."/>
            <person name="Zhao H."/>
            <person name="Xu D."/>
            <person name="Zhang Y."/>
        </authorList>
    </citation>
    <scope>NUCLEOTIDE SEQUENCE [LARGE SCALE GENOMIC DNA]</scope>
    <source>
        <strain evidence="2">cv. Punajuju</strain>
        <tissue evidence="1">Leaves</tissue>
    </source>
</reference>
<organism evidence="1 2">
    <name type="scientific">Cichorium intybus</name>
    <name type="common">Chicory</name>
    <dbReference type="NCBI Taxonomy" id="13427"/>
    <lineage>
        <taxon>Eukaryota</taxon>
        <taxon>Viridiplantae</taxon>
        <taxon>Streptophyta</taxon>
        <taxon>Embryophyta</taxon>
        <taxon>Tracheophyta</taxon>
        <taxon>Spermatophyta</taxon>
        <taxon>Magnoliopsida</taxon>
        <taxon>eudicotyledons</taxon>
        <taxon>Gunneridae</taxon>
        <taxon>Pentapetalae</taxon>
        <taxon>asterids</taxon>
        <taxon>campanulids</taxon>
        <taxon>Asterales</taxon>
        <taxon>Asteraceae</taxon>
        <taxon>Cichorioideae</taxon>
        <taxon>Cichorieae</taxon>
        <taxon>Cichoriinae</taxon>
        <taxon>Cichorium</taxon>
    </lineage>
</organism>
<gene>
    <name evidence="1" type="ORF">L2E82_13420</name>
</gene>
<proteinExistence type="predicted"/>
<protein>
    <submittedName>
        <fullName evidence="1">Uncharacterized protein</fullName>
    </submittedName>
</protein>
<evidence type="ECO:0000313" key="1">
    <source>
        <dbReference type="EMBL" id="KAI3763512.1"/>
    </source>
</evidence>
<sequence>MDGDILRVFDNSNTLFFEVKRTRNRLYKTLLRTRRNMCLLSSQDDSGWLWHQRRPYANYYTKKVNGYLEHNKILGSHLKKLDDLSEEEFYVEVEKCEKGHQFFDARKRKPRIRREGFFGKRKRWTWTEKAAASFLQRSSKNRGIDFRKVMQKMEDVSLKKTSYAKRISGEFSVRDCIPTTCSKDA</sequence>
<reference evidence="2" key="1">
    <citation type="journal article" date="2022" name="Mol. Ecol. Resour.">
        <title>The genomes of chicory, endive, great burdock and yacon provide insights into Asteraceae palaeo-polyploidization history and plant inulin production.</title>
        <authorList>
            <person name="Fan W."/>
            <person name="Wang S."/>
            <person name="Wang H."/>
            <person name="Wang A."/>
            <person name="Jiang F."/>
            <person name="Liu H."/>
            <person name="Zhao H."/>
            <person name="Xu D."/>
            <person name="Zhang Y."/>
        </authorList>
    </citation>
    <scope>NUCLEOTIDE SEQUENCE [LARGE SCALE GENOMIC DNA]</scope>
    <source>
        <strain evidence="2">cv. Punajuju</strain>
    </source>
</reference>
<comment type="caution">
    <text evidence="1">The sequence shown here is derived from an EMBL/GenBank/DDBJ whole genome shotgun (WGS) entry which is preliminary data.</text>
</comment>
<evidence type="ECO:0000313" key="2">
    <source>
        <dbReference type="Proteomes" id="UP001055811"/>
    </source>
</evidence>
<dbReference type="Proteomes" id="UP001055811">
    <property type="component" value="Linkage Group LG03"/>
</dbReference>
<keyword evidence="2" id="KW-1185">Reference proteome</keyword>